<dbReference type="PANTHER" id="PTHR24116">
    <property type="entry name" value="KINASE D-INTERACTING SUBSTRATE OF 220 KDA"/>
    <property type="match status" value="1"/>
</dbReference>
<keyword evidence="2" id="KW-0732">Signal</keyword>
<dbReference type="PANTHER" id="PTHR24116:SF0">
    <property type="entry name" value="KINASE D-INTERACTING SUBSTRATE OF 220 KDA"/>
    <property type="match status" value="1"/>
</dbReference>
<organism>
    <name type="scientific">Branchiostoma floridae</name>
    <name type="common">Florida lancelet</name>
    <name type="synonym">Amphioxus</name>
    <dbReference type="NCBI Taxonomy" id="7739"/>
    <lineage>
        <taxon>Eukaryota</taxon>
        <taxon>Metazoa</taxon>
        <taxon>Chordata</taxon>
        <taxon>Cephalochordata</taxon>
        <taxon>Leptocardii</taxon>
        <taxon>Amphioxiformes</taxon>
        <taxon>Branchiostomatidae</taxon>
        <taxon>Branchiostoma</taxon>
    </lineage>
</organism>
<dbReference type="Pfam" id="PF07693">
    <property type="entry name" value="KAP_NTPase"/>
    <property type="match status" value="1"/>
</dbReference>
<dbReference type="EMBL" id="GG666471">
    <property type="protein sequence ID" value="EEN67345.1"/>
    <property type="molecule type" value="Genomic_DNA"/>
</dbReference>
<dbReference type="STRING" id="7739.C3XX85"/>
<protein>
    <recommendedName>
        <fullName evidence="3">KAP NTPase domain-containing protein</fullName>
    </recommendedName>
</protein>
<proteinExistence type="predicted"/>
<dbReference type="eggNOG" id="KOG0502">
    <property type="taxonomic scope" value="Eukaryota"/>
</dbReference>
<dbReference type="InParanoid" id="C3XX85"/>
<dbReference type="AlphaFoldDB" id="C3XX85"/>
<accession>C3XX85</accession>
<evidence type="ECO:0000259" key="3">
    <source>
        <dbReference type="Pfam" id="PF07693"/>
    </source>
</evidence>
<evidence type="ECO:0000313" key="4">
    <source>
        <dbReference type="EMBL" id="EEN67345.1"/>
    </source>
</evidence>
<feature type="region of interest" description="Disordered" evidence="1">
    <location>
        <begin position="591"/>
        <end position="614"/>
    </location>
</feature>
<sequence length="642" mass="71357">MVSIVGLTLLLTCRIWFEVLCSLVMSQKHRVLKSAANLDKLRMEGFMHAMKAEVDMLAGMVQCFDAFTDHQTRLVVVVDGLDSCEQDKILHVLDTVHVLFSGANQPFITILAVDPHIIIKAVEVNLHSIFRDSNINGHDYLKNVVHLPFYLKNREGDILKKHVVNGSVGMRSGECSPLAEEPAVTSVVGPTGETTVLTRRPRLPSQTSLIERRPSRVDFSALARRLSRQPSLSFTPKRTRFLDRQLTRQSTFDMSQALVTDTYFSGVTPHTMRRLLNIVALTGRLLRARNVAFKWHQLASWVNLTEQWPYRTSWLIYQQEETEDLGDNTSLNVLYDRICSKIPTSREAEPLLEIDADARNFEMFLMNHSPVLTVSDLRTFLPSTINLDPNIKTVIADELRRYRYSPSPTHLHSPVHHGATSPEMRLHQSHSSAEMRMHQSHSSAEMRMHRRHTPSPMGYRTLSPYSRQPPAFASPTDLYETQLEAMLEGGQHSGSSHTLVSVGSVAAAGGAPVQVKAAPLKVSYYKRLAMLEGGQQSGSFHTLVSVGSVAAAAGAAVQAPLEVVNPMSASRTSLHSKPPSLRGSRVSLLNQQEAKRSPSPLPHQSSTTTTPLTRPSALSLRTSLHNMQVKSLAVTLTHLLLL</sequence>
<feature type="chain" id="PRO_5002934872" description="KAP NTPase domain-containing protein" evidence="2">
    <location>
        <begin position="27"/>
        <end position="642"/>
    </location>
</feature>
<dbReference type="InterPro" id="IPR052771">
    <property type="entry name" value="Neurotrophin_sig_adaptor"/>
</dbReference>
<feature type="compositionally biased region" description="Low complexity" evidence="1">
    <location>
        <begin position="602"/>
        <end position="614"/>
    </location>
</feature>
<dbReference type="InterPro" id="IPR011646">
    <property type="entry name" value="KAP_P-loop"/>
</dbReference>
<gene>
    <name evidence="4" type="ORF">BRAFLDRAFT_73273</name>
</gene>
<evidence type="ECO:0000256" key="1">
    <source>
        <dbReference type="SAM" id="MobiDB-lite"/>
    </source>
</evidence>
<reference evidence="4" key="1">
    <citation type="journal article" date="2008" name="Nature">
        <title>The amphioxus genome and the evolution of the chordate karyotype.</title>
        <authorList>
            <consortium name="US DOE Joint Genome Institute (JGI-PGF)"/>
            <person name="Putnam N.H."/>
            <person name="Butts T."/>
            <person name="Ferrier D.E.K."/>
            <person name="Furlong R.F."/>
            <person name="Hellsten U."/>
            <person name="Kawashima T."/>
            <person name="Robinson-Rechavi M."/>
            <person name="Shoguchi E."/>
            <person name="Terry A."/>
            <person name="Yu J.-K."/>
            <person name="Benito-Gutierrez E.L."/>
            <person name="Dubchak I."/>
            <person name="Garcia-Fernandez J."/>
            <person name="Gibson-Brown J.J."/>
            <person name="Grigoriev I.V."/>
            <person name="Horton A.C."/>
            <person name="de Jong P.J."/>
            <person name="Jurka J."/>
            <person name="Kapitonov V.V."/>
            <person name="Kohara Y."/>
            <person name="Kuroki Y."/>
            <person name="Lindquist E."/>
            <person name="Lucas S."/>
            <person name="Osoegawa K."/>
            <person name="Pennacchio L.A."/>
            <person name="Salamov A.A."/>
            <person name="Satou Y."/>
            <person name="Sauka-Spengler T."/>
            <person name="Schmutz J."/>
            <person name="Shin-I T."/>
            <person name="Toyoda A."/>
            <person name="Bronner-Fraser M."/>
            <person name="Fujiyama A."/>
            <person name="Holland L.Z."/>
            <person name="Holland P.W.H."/>
            <person name="Satoh N."/>
            <person name="Rokhsar D.S."/>
        </authorList>
    </citation>
    <scope>NUCLEOTIDE SEQUENCE [LARGE SCALE GENOMIC DNA]</scope>
    <source>
        <strain evidence="4">S238N-H82</strain>
        <tissue evidence="4">Testes</tissue>
    </source>
</reference>
<feature type="domain" description="KAP NTPase" evidence="3">
    <location>
        <begin position="38"/>
        <end position="285"/>
    </location>
</feature>
<evidence type="ECO:0000256" key="2">
    <source>
        <dbReference type="SAM" id="SignalP"/>
    </source>
</evidence>
<name>C3XX85_BRAFL</name>
<feature type="signal peptide" evidence="2">
    <location>
        <begin position="1"/>
        <end position="26"/>
    </location>
</feature>